<dbReference type="InterPro" id="IPR029083">
    <property type="entry name" value="Imm32"/>
</dbReference>
<dbReference type="Pfam" id="PF15566">
    <property type="entry name" value="Imm32"/>
    <property type="match status" value="2"/>
</dbReference>
<name>A0ABT1I5I3_9PSEU</name>
<protein>
    <submittedName>
        <fullName evidence="1">Uncharacterized protein</fullName>
    </submittedName>
</protein>
<organism evidence="1 2">
    <name type="scientific">Actinokineospora diospyrosa</name>
    <dbReference type="NCBI Taxonomy" id="103728"/>
    <lineage>
        <taxon>Bacteria</taxon>
        <taxon>Bacillati</taxon>
        <taxon>Actinomycetota</taxon>
        <taxon>Actinomycetes</taxon>
        <taxon>Pseudonocardiales</taxon>
        <taxon>Pseudonocardiaceae</taxon>
        <taxon>Actinokineospora</taxon>
    </lineage>
</organism>
<dbReference type="RefSeq" id="WP_253884796.1">
    <property type="nucleotide sequence ID" value="NZ_BAAAVB010000002.1"/>
</dbReference>
<proteinExistence type="predicted"/>
<dbReference type="Proteomes" id="UP001205185">
    <property type="component" value="Unassembled WGS sequence"/>
</dbReference>
<sequence length="131" mass="14758">MTERSGVRVREHVAMPFLEISGTRAALGSLGAHLRAERGTLDLTRDEDPTPYDHALAQLEHARTEDLLLVTVSPDHRALRVTGSRPALDFLADELVEFARDATDDYTVQFEHLPDDPYIHPGTIPFLIRFR</sequence>
<reference evidence="1 2" key="1">
    <citation type="submission" date="2022-06" db="EMBL/GenBank/DDBJ databases">
        <title>Genomic Encyclopedia of Archaeal and Bacterial Type Strains, Phase II (KMG-II): from individual species to whole genera.</title>
        <authorList>
            <person name="Goeker M."/>
        </authorList>
    </citation>
    <scope>NUCLEOTIDE SEQUENCE [LARGE SCALE GENOMIC DNA]</scope>
    <source>
        <strain evidence="1 2">DSM 44255</strain>
    </source>
</reference>
<evidence type="ECO:0000313" key="1">
    <source>
        <dbReference type="EMBL" id="MCP2267885.1"/>
    </source>
</evidence>
<keyword evidence="2" id="KW-1185">Reference proteome</keyword>
<evidence type="ECO:0000313" key="2">
    <source>
        <dbReference type="Proteomes" id="UP001205185"/>
    </source>
</evidence>
<gene>
    <name evidence="1" type="ORF">LV75_000367</name>
</gene>
<dbReference type="EMBL" id="JAMTCO010000001">
    <property type="protein sequence ID" value="MCP2267885.1"/>
    <property type="molecule type" value="Genomic_DNA"/>
</dbReference>
<accession>A0ABT1I5I3</accession>
<comment type="caution">
    <text evidence="1">The sequence shown here is derived from an EMBL/GenBank/DDBJ whole genome shotgun (WGS) entry which is preliminary data.</text>
</comment>